<dbReference type="SUPFAM" id="SSF56436">
    <property type="entry name" value="C-type lectin-like"/>
    <property type="match status" value="3"/>
</dbReference>
<feature type="domain" description="CUB" evidence="4">
    <location>
        <begin position="25"/>
        <end position="131"/>
    </location>
</feature>
<dbReference type="Gene3D" id="2.60.120.290">
    <property type="entry name" value="Spermadhesin, CUB domain"/>
    <property type="match status" value="1"/>
</dbReference>
<evidence type="ECO:0000256" key="2">
    <source>
        <dbReference type="PROSITE-ProRule" id="PRU00059"/>
    </source>
</evidence>
<keyword evidence="1" id="KW-1015">Disulfide bond</keyword>
<dbReference type="InterPro" id="IPR001304">
    <property type="entry name" value="C-type_lectin-like"/>
</dbReference>
<feature type="domain" description="C-type lectin" evidence="5">
    <location>
        <begin position="144"/>
        <end position="249"/>
    </location>
</feature>
<dbReference type="InterPro" id="IPR050111">
    <property type="entry name" value="C-type_lectin/snaclec_domain"/>
</dbReference>
<protein>
    <submittedName>
        <fullName evidence="6">Uncharacterized protein</fullName>
    </submittedName>
</protein>
<evidence type="ECO:0000313" key="6">
    <source>
        <dbReference type="EMBL" id="CAD7240407.1"/>
    </source>
</evidence>
<dbReference type="InterPro" id="IPR000859">
    <property type="entry name" value="CUB_dom"/>
</dbReference>
<name>A0A7R8WY85_9CRUS</name>
<dbReference type="EMBL" id="LR899547">
    <property type="protein sequence ID" value="CAD7240407.1"/>
    <property type="molecule type" value="Genomic_DNA"/>
</dbReference>
<gene>
    <name evidence="6" type="ORF">DSTB1V02_LOCUS431</name>
</gene>
<organism evidence="6">
    <name type="scientific">Darwinula stevensoni</name>
    <dbReference type="NCBI Taxonomy" id="69355"/>
    <lineage>
        <taxon>Eukaryota</taxon>
        <taxon>Metazoa</taxon>
        <taxon>Ecdysozoa</taxon>
        <taxon>Arthropoda</taxon>
        <taxon>Crustacea</taxon>
        <taxon>Oligostraca</taxon>
        <taxon>Ostracoda</taxon>
        <taxon>Podocopa</taxon>
        <taxon>Podocopida</taxon>
        <taxon>Darwinulocopina</taxon>
        <taxon>Darwinuloidea</taxon>
        <taxon>Darwinulidae</taxon>
        <taxon>Darwinula</taxon>
    </lineage>
</organism>
<proteinExistence type="predicted"/>
<evidence type="ECO:0000256" key="1">
    <source>
        <dbReference type="ARBA" id="ARBA00023157"/>
    </source>
</evidence>
<evidence type="ECO:0000259" key="5">
    <source>
        <dbReference type="PROSITE" id="PS50041"/>
    </source>
</evidence>
<dbReference type="SMART" id="SM00042">
    <property type="entry name" value="CUB"/>
    <property type="match status" value="1"/>
</dbReference>
<dbReference type="Proteomes" id="UP000677054">
    <property type="component" value="Unassembled WGS sequence"/>
</dbReference>
<keyword evidence="7" id="KW-1185">Reference proteome</keyword>
<reference evidence="6" key="1">
    <citation type="submission" date="2020-11" db="EMBL/GenBank/DDBJ databases">
        <authorList>
            <person name="Tran Van P."/>
        </authorList>
    </citation>
    <scope>NUCLEOTIDE SEQUENCE</scope>
</reference>
<dbReference type="SUPFAM" id="SSF49854">
    <property type="entry name" value="Spermadhesin, CUB domain"/>
    <property type="match status" value="1"/>
</dbReference>
<dbReference type="PROSITE" id="PS01180">
    <property type="entry name" value="CUB"/>
    <property type="match status" value="1"/>
</dbReference>
<keyword evidence="3" id="KW-0732">Signal</keyword>
<evidence type="ECO:0000313" key="7">
    <source>
        <dbReference type="Proteomes" id="UP000677054"/>
    </source>
</evidence>
<dbReference type="Pfam" id="PF00059">
    <property type="entry name" value="Lectin_C"/>
    <property type="match status" value="2"/>
</dbReference>
<dbReference type="EMBL" id="CAJPEV010000030">
    <property type="protein sequence ID" value="CAG0879097.1"/>
    <property type="molecule type" value="Genomic_DNA"/>
</dbReference>
<dbReference type="Pfam" id="PF00431">
    <property type="entry name" value="CUB"/>
    <property type="match status" value="1"/>
</dbReference>
<evidence type="ECO:0000256" key="3">
    <source>
        <dbReference type="SAM" id="SignalP"/>
    </source>
</evidence>
<dbReference type="OrthoDB" id="10009301at2759"/>
<dbReference type="AlphaFoldDB" id="A0A7R8WY85"/>
<dbReference type="InterPro" id="IPR016187">
    <property type="entry name" value="CTDL_fold"/>
</dbReference>
<dbReference type="Gene3D" id="3.10.100.10">
    <property type="entry name" value="Mannose-Binding Protein A, subunit A"/>
    <property type="match status" value="3"/>
</dbReference>
<feature type="non-terminal residue" evidence="6">
    <location>
        <position position="1"/>
    </location>
</feature>
<dbReference type="SMART" id="SM00034">
    <property type="entry name" value="CLECT"/>
    <property type="match status" value="2"/>
</dbReference>
<feature type="signal peptide" evidence="3">
    <location>
        <begin position="1"/>
        <end position="23"/>
    </location>
</feature>
<dbReference type="CDD" id="cd00041">
    <property type="entry name" value="CUB"/>
    <property type="match status" value="1"/>
</dbReference>
<dbReference type="PROSITE" id="PS50041">
    <property type="entry name" value="C_TYPE_LECTIN_2"/>
    <property type="match status" value="2"/>
</dbReference>
<sequence length="463" mass="51900">MAAQAYFVSLLLLVCLQWSSVDGQCGGDFTAPTGNFSSPNYPDNYDDYSFCVYEIDVGEGNGIELTFLDFELESGFDTVTITDLGTGENETHTGQLGSLGPLTFLYHNIRVTFESDLSITFRGFYAEYESFLQPCDISAGWEPHDGLCYMYMNEPKSAPEAQLECEANGGNLASIHSGGENAYIGSLGRTSPMWIGLQRQGSDWEWMDGSPIDYDNFNPNFLGEDEYAIMWKDQWGNDECRPSKSFVCRLRADECPDSTWIQEGSDCYLVMKDSLLFDSAVRYCESTDPASTLLTVPDDVNYNFIVESILNGQELNEEVDIWIGIEREGSTWGWVDDTTSELDNWAPGYPVEDAGKDCGTILLSTWTDSPDGSYPFPEKESNEMLVRFSNRDLMRYYEIYLMRGFTAEYGSIQRGCGDGLEFGEACYFFIDEPTTATDAQRECEAIEANLTSIHSDAENFFIG</sequence>
<feature type="domain" description="C-type lectin" evidence="5">
    <location>
        <begin position="263"/>
        <end position="368"/>
    </location>
</feature>
<comment type="caution">
    <text evidence="2">Lacks conserved residue(s) required for the propagation of feature annotation.</text>
</comment>
<dbReference type="InterPro" id="IPR016186">
    <property type="entry name" value="C-type_lectin-like/link_sf"/>
</dbReference>
<dbReference type="InterPro" id="IPR035914">
    <property type="entry name" value="Sperma_CUB_dom_sf"/>
</dbReference>
<evidence type="ECO:0000259" key="4">
    <source>
        <dbReference type="PROSITE" id="PS01180"/>
    </source>
</evidence>
<feature type="chain" id="PRO_5036208881" evidence="3">
    <location>
        <begin position="24"/>
        <end position="463"/>
    </location>
</feature>
<dbReference type="CDD" id="cd00037">
    <property type="entry name" value="CLECT"/>
    <property type="match status" value="2"/>
</dbReference>
<dbReference type="PANTHER" id="PTHR22803">
    <property type="entry name" value="MANNOSE, PHOSPHOLIPASE, LECTIN RECEPTOR RELATED"/>
    <property type="match status" value="1"/>
</dbReference>
<accession>A0A7R8WY85</accession>